<dbReference type="VEuPathDB" id="VectorBase:ASTEI20_039018"/>
<dbReference type="OMA" id="QMYRRDW"/>
<dbReference type="VEuPathDB" id="VectorBase:ASTE003201"/>
<dbReference type="SUPFAM" id="SSF55729">
    <property type="entry name" value="Acyl-CoA N-acyltransferases (Nat)"/>
    <property type="match status" value="3"/>
</dbReference>
<feature type="domain" description="N-acetyltransferase" evidence="1">
    <location>
        <begin position="494"/>
        <end position="638"/>
    </location>
</feature>
<dbReference type="VEuPathDB" id="VectorBase:ASTEI20_036911"/>
<accession>A0A182YN61</accession>
<dbReference type="PANTHER" id="PTHR20958">
    <property type="entry name" value="GLYCINE N-ACYLTRANSFERASE-LIKE PROTEIN"/>
    <property type="match status" value="1"/>
</dbReference>
<dbReference type="Proteomes" id="UP000076408">
    <property type="component" value="Unassembled WGS sequence"/>
</dbReference>
<dbReference type="PROSITE" id="PS51186">
    <property type="entry name" value="GNAT"/>
    <property type="match status" value="3"/>
</dbReference>
<feature type="domain" description="N-acetyltransferase" evidence="1">
    <location>
        <begin position="149"/>
        <end position="277"/>
    </location>
</feature>
<evidence type="ECO:0000313" key="2">
    <source>
        <dbReference type="EnsemblMetazoa" id="ASTEI09896-PA"/>
    </source>
</evidence>
<dbReference type="Gene3D" id="3.40.630.30">
    <property type="match status" value="6"/>
</dbReference>
<dbReference type="InterPro" id="IPR016181">
    <property type="entry name" value="Acyl_CoA_acyltransferase"/>
</dbReference>
<protein>
    <recommendedName>
        <fullName evidence="1">N-acetyltransferase domain-containing protein</fullName>
    </recommendedName>
</protein>
<dbReference type="InterPro" id="IPR013653">
    <property type="entry name" value="GCN5-like_dom"/>
</dbReference>
<reference evidence="2" key="2">
    <citation type="submission" date="2020-05" db="UniProtKB">
        <authorList>
            <consortium name="EnsemblMetazoa"/>
        </authorList>
    </citation>
    <scope>IDENTIFICATION</scope>
    <source>
        <strain evidence="2">Indian</strain>
    </source>
</reference>
<feature type="domain" description="N-acetyltransferase" evidence="1">
    <location>
        <begin position="772"/>
        <end position="900"/>
    </location>
</feature>
<dbReference type="GO" id="GO:0016747">
    <property type="term" value="F:acyltransferase activity, transferring groups other than amino-acyl groups"/>
    <property type="evidence" value="ECO:0007669"/>
    <property type="project" value="InterPro"/>
</dbReference>
<dbReference type="AlphaFoldDB" id="A0A182YN61"/>
<organism evidence="2 3">
    <name type="scientific">Anopheles stephensi</name>
    <name type="common">Indo-Pakistan malaria mosquito</name>
    <dbReference type="NCBI Taxonomy" id="30069"/>
    <lineage>
        <taxon>Eukaryota</taxon>
        <taxon>Metazoa</taxon>
        <taxon>Ecdysozoa</taxon>
        <taxon>Arthropoda</taxon>
        <taxon>Hexapoda</taxon>
        <taxon>Insecta</taxon>
        <taxon>Pterygota</taxon>
        <taxon>Neoptera</taxon>
        <taxon>Endopterygota</taxon>
        <taxon>Diptera</taxon>
        <taxon>Nematocera</taxon>
        <taxon>Culicoidea</taxon>
        <taxon>Culicidae</taxon>
        <taxon>Anophelinae</taxon>
        <taxon>Anopheles</taxon>
    </lineage>
</organism>
<dbReference type="VEuPathDB" id="VectorBase:ASTEI09896"/>
<dbReference type="InterPro" id="IPR053225">
    <property type="entry name" value="Acyl-CoA_N-acyltransferase"/>
</dbReference>
<dbReference type="EnsemblMetazoa" id="ASTEI09896-RA">
    <property type="protein sequence ID" value="ASTEI09896-PA"/>
    <property type="gene ID" value="ASTEI09896"/>
</dbReference>
<dbReference type="STRING" id="30069.A0A182YN61"/>
<dbReference type="InterPro" id="IPR000182">
    <property type="entry name" value="GNAT_dom"/>
</dbReference>
<dbReference type="PANTHER" id="PTHR20958:SF10">
    <property type="entry name" value="GH05617P-RELATED"/>
    <property type="match status" value="1"/>
</dbReference>
<keyword evidence="3" id="KW-1185">Reference proteome</keyword>
<reference evidence="3" key="1">
    <citation type="journal article" date="2014" name="Genome Biol.">
        <title>Genome analysis of a major urban malaria vector mosquito, Anopheles stephensi.</title>
        <authorList>
            <person name="Jiang X."/>
            <person name="Peery A."/>
            <person name="Hall A.B."/>
            <person name="Sharma A."/>
            <person name="Chen X.G."/>
            <person name="Waterhouse R.M."/>
            <person name="Komissarov A."/>
            <person name="Riehle M.M."/>
            <person name="Shouche Y."/>
            <person name="Sharakhova M.V."/>
            <person name="Lawson D."/>
            <person name="Pakpour N."/>
            <person name="Arensburger P."/>
            <person name="Davidson V.L."/>
            <person name="Eiglmeier K."/>
            <person name="Emrich S."/>
            <person name="George P."/>
            <person name="Kennedy R.C."/>
            <person name="Mane S.P."/>
            <person name="Maslen G."/>
            <person name="Oringanje C."/>
            <person name="Qi Y."/>
            <person name="Settlage R."/>
            <person name="Tojo M."/>
            <person name="Tubio J.M."/>
            <person name="Unger M.F."/>
            <person name="Wang B."/>
            <person name="Vernick K.D."/>
            <person name="Ribeiro J.M."/>
            <person name="James A.A."/>
            <person name="Michel K."/>
            <person name="Riehle M.A."/>
            <person name="Luckhart S."/>
            <person name="Sharakhov I.V."/>
            <person name="Tu Z."/>
        </authorList>
    </citation>
    <scope>NUCLEOTIDE SEQUENCE [LARGE SCALE GENOMIC DNA]</scope>
    <source>
        <strain evidence="3">Indian</strain>
    </source>
</reference>
<dbReference type="VEuPathDB" id="VectorBase:ASTEI20_045703"/>
<dbReference type="Pfam" id="PF08445">
    <property type="entry name" value="FR47"/>
    <property type="match status" value="3"/>
</dbReference>
<evidence type="ECO:0000259" key="1">
    <source>
        <dbReference type="PROSITE" id="PS51186"/>
    </source>
</evidence>
<name>A0A182YN61_ANOST</name>
<dbReference type="VEuPathDB" id="VectorBase:ASTEI20_045728"/>
<dbReference type="VEuPathDB" id="VectorBase:ASTE003202"/>
<sequence>MGEADRLVEIPREDWEEWRDLYRRDWPRHELAFNLVQNYIEWSKRDRKIKDLALYSLNGSWRENGTFIVTDRIDLYMHTLDESLDTLRRALELVDWDYYYVALMCAYETLVFDTFKKLNVRVSVARPNTMYFLSKEEALKLSVTVPEGLRVGPLQPPHAKMINDLWPHRETGSEFSIERLIRWNPSMGLFDEQANLLGWCLFTQAGVMGSLGVIERRKGYGKIVVKAFAKRLAEMGHNLYASILVENEPSKALFASVGFKPIMEVNWIRNCERKFMNDDQLVPIPVESLQDLQQMYRRDWPQHEIIYNWLQNYIEWLRIDRKLKDFSAFSLNDTWRANGTFVIQMNDDQLVPIPVESLQDLQQMYRRDWPQHEIIYNWLQNYIEWLRIDRKLKDFSAFSLNDTWRENGTFVIQDRYQLLFHTLEHTNDTLTRALHLVDWDYSWKISGCYPRHRSSMLEIIEKHRLQLQYDFCTEILYMSREKALQLDVTIPHELQLRTLTIEDAVKANSLWPNGAVGSEFLLKRLALWNPSVGLFDKASGEMVAWCYRLQSGAHGVLEVPVNHRRKGYGTIVTKALARKLAELDFNSYAFVQTENNPSREMFQKLGFENIGTLHWTRNEPRKLVEWDRDDTLVRIPATDWEQLRDLYRQNWPRHEVAFNNVQNYVRWIERDPQISATLLLNGSWRQNGTYVIIDHTDVFMYTLDSTGETLKRMLLLLDWHHSYLMNMCLYRAIVLEVYQLHRLAVAFDSADVIYHLPQQVARHFRYELPVGLTLKRIAPHYAPFIYNQWLNKSVGTEYFIERLLRWNVSMGLFCEGVREPLAWCIRTQNGALGLLGVVAQRKGYGSLVIKAIARRLAEQGYSTYASVRRTNVASRKLFEKLGFRIAGEASWLKNMKSTFDDSELRRVIKA</sequence>
<evidence type="ECO:0000313" key="3">
    <source>
        <dbReference type="Proteomes" id="UP000076408"/>
    </source>
</evidence>
<proteinExistence type="predicted"/>